<protein>
    <submittedName>
        <fullName evidence="5">GntR family transcriptional regulator</fullName>
    </submittedName>
</protein>
<dbReference type="EMBL" id="WBKA01000003">
    <property type="protein sequence ID" value="KAB1632449.1"/>
    <property type="molecule type" value="Genomic_DNA"/>
</dbReference>
<dbReference type="OrthoDB" id="8680240at2"/>
<sequence length="232" mass="25703">MASRCTLPSCIQVVCEGVPTVAALASERVYDDLKERIILGEIPGNALLSEGEVAQRLGVSRTPVREAFLRLQTEGWMHLYPKRGALVEGVDQHEGTEILEARRLIEVWAARRICATPTQCERVVDELDRALDEQEHALTETAPLPAFLDADLHFHQLLVERAGNRILTAVAHQLADRQRRMTALAVSAGADRPRRVLTQHRALLETLRTGDADAFAAALDRHFADIHGGDTR</sequence>
<keyword evidence="6" id="KW-1185">Reference proteome</keyword>
<gene>
    <name evidence="5" type="ORF">F8O02_05475</name>
</gene>
<evidence type="ECO:0000256" key="3">
    <source>
        <dbReference type="ARBA" id="ARBA00023163"/>
    </source>
</evidence>
<dbReference type="Gene3D" id="1.20.120.530">
    <property type="entry name" value="GntR ligand-binding domain-like"/>
    <property type="match status" value="1"/>
</dbReference>
<dbReference type="GO" id="GO:0003677">
    <property type="term" value="F:DNA binding"/>
    <property type="evidence" value="ECO:0007669"/>
    <property type="project" value="UniProtKB-KW"/>
</dbReference>
<dbReference type="InterPro" id="IPR008920">
    <property type="entry name" value="TF_FadR/GntR_C"/>
</dbReference>
<dbReference type="PRINTS" id="PR00035">
    <property type="entry name" value="HTHGNTR"/>
</dbReference>
<dbReference type="Proteomes" id="UP000481339">
    <property type="component" value="Unassembled WGS sequence"/>
</dbReference>
<dbReference type="InterPro" id="IPR000524">
    <property type="entry name" value="Tscrpt_reg_HTH_GntR"/>
</dbReference>
<proteinExistence type="predicted"/>
<dbReference type="InterPro" id="IPR036390">
    <property type="entry name" value="WH_DNA-bd_sf"/>
</dbReference>
<keyword evidence="1" id="KW-0805">Transcription regulation</keyword>
<dbReference type="PANTHER" id="PTHR43537:SF24">
    <property type="entry name" value="GLUCONATE OPERON TRANSCRIPTIONAL REPRESSOR"/>
    <property type="match status" value="1"/>
</dbReference>
<reference evidence="5 6" key="1">
    <citation type="submission" date="2019-09" db="EMBL/GenBank/DDBJ databases">
        <title>Phylogeny of genus Pseudoclavibacter and closely related genus.</title>
        <authorList>
            <person name="Li Y."/>
        </authorList>
    </citation>
    <scope>NUCLEOTIDE SEQUENCE [LARGE SCALE GENOMIC DNA]</scope>
    <source>
        <strain evidence="5 6">JCM 16921</strain>
    </source>
</reference>
<dbReference type="InterPro" id="IPR036388">
    <property type="entry name" value="WH-like_DNA-bd_sf"/>
</dbReference>
<dbReference type="InterPro" id="IPR011711">
    <property type="entry name" value="GntR_C"/>
</dbReference>
<name>A0A7C8FKS7_9MICO</name>
<dbReference type="CDD" id="cd07377">
    <property type="entry name" value="WHTH_GntR"/>
    <property type="match status" value="1"/>
</dbReference>
<dbReference type="AlphaFoldDB" id="A0A7C8FKS7"/>
<evidence type="ECO:0000256" key="1">
    <source>
        <dbReference type="ARBA" id="ARBA00023015"/>
    </source>
</evidence>
<evidence type="ECO:0000313" key="6">
    <source>
        <dbReference type="Proteomes" id="UP000481339"/>
    </source>
</evidence>
<keyword evidence="3" id="KW-0804">Transcription</keyword>
<dbReference type="SUPFAM" id="SSF48008">
    <property type="entry name" value="GntR ligand-binding domain-like"/>
    <property type="match status" value="1"/>
</dbReference>
<evidence type="ECO:0000259" key="4">
    <source>
        <dbReference type="PROSITE" id="PS50949"/>
    </source>
</evidence>
<dbReference type="SMART" id="SM00345">
    <property type="entry name" value="HTH_GNTR"/>
    <property type="match status" value="1"/>
</dbReference>
<organism evidence="5 6">
    <name type="scientific">Pseudoclavibacter caeni</name>
    <dbReference type="NCBI Taxonomy" id="908846"/>
    <lineage>
        <taxon>Bacteria</taxon>
        <taxon>Bacillati</taxon>
        <taxon>Actinomycetota</taxon>
        <taxon>Actinomycetes</taxon>
        <taxon>Micrococcales</taxon>
        <taxon>Microbacteriaceae</taxon>
        <taxon>Pseudoclavibacter</taxon>
    </lineage>
</organism>
<dbReference type="Gene3D" id="1.10.10.10">
    <property type="entry name" value="Winged helix-like DNA-binding domain superfamily/Winged helix DNA-binding domain"/>
    <property type="match status" value="1"/>
</dbReference>
<dbReference type="PANTHER" id="PTHR43537">
    <property type="entry name" value="TRANSCRIPTIONAL REGULATOR, GNTR FAMILY"/>
    <property type="match status" value="1"/>
</dbReference>
<accession>A0A7C8FKS7</accession>
<evidence type="ECO:0000256" key="2">
    <source>
        <dbReference type="ARBA" id="ARBA00023125"/>
    </source>
</evidence>
<feature type="domain" description="HTH gntR-type" evidence="4">
    <location>
        <begin position="23"/>
        <end position="90"/>
    </location>
</feature>
<dbReference type="SMART" id="SM00895">
    <property type="entry name" value="FCD"/>
    <property type="match status" value="1"/>
</dbReference>
<comment type="caution">
    <text evidence="5">The sequence shown here is derived from an EMBL/GenBank/DDBJ whole genome shotgun (WGS) entry which is preliminary data.</text>
</comment>
<dbReference type="GO" id="GO:0003700">
    <property type="term" value="F:DNA-binding transcription factor activity"/>
    <property type="evidence" value="ECO:0007669"/>
    <property type="project" value="InterPro"/>
</dbReference>
<dbReference type="SUPFAM" id="SSF46785">
    <property type="entry name" value="Winged helix' DNA-binding domain"/>
    <property type="match status" value="1"/>
</dbReference>
<evidence type="ECO:0000313" key="5">
    <source>
        <dbReference type="EMBL" id="KAB1632449.1"/>
    </source>
</evidence>
<dbReference type="Pfam" id="PF00392">
    <property type="entry name" value="GntR"/>
    <property type="match status" value="1"/>
</dbReference>
<keyword evidence="2" id="KW-0238">DNA-binding</keyword>
<dbReference type="PROSITE" id="PS50949">
    <property type="entry name" value="HTH_GNTR"/>
    <property type="match status" value="1"/>
</dbReference>
<dbReference type="Pfam" id="PF07729">
    <property type="entry name" value="FCD"/>
    <property type="match status" value="1"/>
</dbReference>